<dbReference type="PANTHER" id="PTHR45985">
    <property type="match status" value="1"/>
</dbReference>
<dbReference type="PANTHER" id="PTHR45985:SF3">
    <property type="entry name" value="CHITIN DEACETYLASE-LIKE 4"/>
    <property type="match status" value="1"/>
</dbReference>
<evidence type="ECO:0000313" key="3">
    <source>
        <dbReference type="EMBL" id="PFX27397.1"/>
    </source>
</evidence>
<gene>
    <name evidence="3" type="ORF">AWC38_SpisGene7914</name>
</gene>
<evidence type="ECO:0000259" key="2">
    <source>
        <dbReference type="Pfam" id="PF01522"/>
    </source>
</evidence>
<evidence type="ECO:0000313" key="4">
    <source>
        <dbReference type="Proteomes" id="UP000225706"/>
    </source>
</evidence>
<protein>
    <recommendedName>
        <fullName evidence="2">NodB homology domain-containing protein</fullName>
    </recommendedName>
</protein>
<dbReference type="SUPFAM" id="SSF88713">
    <property type="entry name" value="Glycoside hydrolase/deacetylase"/>
    <property type="match status" value="1"/>
</dbReference>
<proteinExistence type="predicted"/>
<keyword evidence="4" id="KW-1185">Reference proteome</keyword>
<sequence length="391" mass="44611">MSWQIKAAFVTVLILTCVQSTTGAVLKSRGHEPARPCSPDICKPPDCRCSGTDIPGNLPPAKVPQMVMLTFDDAVNNQVDGYYKELFKDGKLKNPNDCNAMATFFVSHEYTEYQMVQALYHNRHEIADHTISHRIPSSWWKSANYSQLTDEIAGQREILRKWGQVEADDVVGFRVPFLQLGGNTMFQVLYDNKFLYDSSMPTQRYMDPPMWPYTLNYRSTQECVIPPCPTDSFPGLWEVPMIDYNDSRGNPCNMIDGCYPPANAQEAYDLLLTNFERHYTTNRAPFPMFMHAKWFAEYPYTMSAMKQFLQDILARGDVWMIGIKQVIEWIKSPTSLDDIENFAPWKCDPPSPPPACATTNVCGFPNDPHYLYTCTRPCPAHYPWVGNPDGN</sequence>
<name>A0A2B4SFR0_STYPI</name>
<dbReference type="OrthoDB" id="6021972at2759"/>
<organism evidence="3 4">
    <name type="scientific">Stylophora pistillata</name>
    <name type="common">Smooth cauliflower coral</name>
    <dbReference type="NCBI Taxonomy" id="50429"/>
    <lineage>
        <taxon>Eukaryota</taxon>
        <taxon>Metazoa</taxon>
        <taxon>Cnidaria</taxon>
        <taxon>Anthozoa</taxon>
        <taxon>Hexacorallia</taxon>
        <taxon>Scleractinia</taxon>
        <taxon>Astrocoeniina</taxon>
        <taxon>Pocilloporidae</taxon>
        <taxon>Stylophora</taxon>
    </lineage>
</organism>
<keyword evidence="1" id="KW-0732">Signal</keyword>
<feature type="signal peptide" evidence="1">
    <location>
        <begin position="1"/>
        <end position="23"/>
    </location>
</feature>
<reference evidence="4" key="1">
    <citation type="journal article" date="2017" name="bioRxiv">
        <title>Comparative analysis of the genomes of Stylophora pistillata and Acropora digitifera provides evidence for extensive differences between species of corals.</title>
        <authorList>
            <person name="Voolstra C.R."/>
            <person name="Li Y."/>
            <person name="Liew Y.J."/>
            <person name="Baumgarten S."/>
            <person name="Zoccola D."/>
            <person name="Flot J.-F."/>
            <person name="Tambutte S."/>
            <person name="Allemand D."/>
            <person name="Aranda M."/>
        </authorList>
    </citation>
    <scope>NUCLEOTIDE SEQUENCE [LARGE SCALE GENOMIC DNA]</scope>
</reference>
<dbReference type="InterPro" id="IPR002509">
    <property type="entry name" value="NODB_dom"/>
</dbReference>
<dbReference type="GO" id="GO:0005975">
    <property type="term" value="P:carbohydrate metabolic process"/>
    <property type="evidence" value="ECO:0007669"/>
    <property type="project" value="InterPro"/>
</dbReference>
<dbReference type="Proteomes" id="UP000225706">
    <property type="component" value="Unassembled WGS sequence"/>
</dbReference>
<comment type="caution">
    <text evidence="3">The sequence shown here is derived from an EMBL/GenBank/DDBJ whole genome shotgun (WGS) entry which is preliminary data.</text>
</comment>
<feature type="chain" id="PRO_5013106613" description="NodB homology domain-containing protein" evidence="1">
    <location>
        <begin position="24"/>
        <end position="391"/>
    </location>
</feature>
<dbReference type="CDD" id="cd10975">
    <property type="entry name" value="CE4_CDA_like_2"/>
    <property type="match status" value="1"/>
</dbReference>
<accession>A0A2B4SFR0</accession>
<dbReference type="AlphaFoldDB" id="A0A2B4SFR0"/>
<dbReference type="InterPro" id="IPR052740">
    <property type="entry name" value="CE4"/>
</dbReference>
<dbReference type="Pfam" id="PF01522">
    <property type="entry name" value="Polysacc_deac_1"/>
    <property type="match status" value="1"/>
</dbReference>
<dbReference type="InterPro" id="IPR011330">
    <property type="entry name" value="Glyco_hydro/deAcase_b/a-brl"/>
</dbReference>
<evidence type="ECO:0000256" key="1">
    <source>
        <dbReference type="SAM" id="SignalP"/>
    </source>
</evidence>
<dbReference type="EMBL" id="LSMT01000104">
    <property type="protein sequence ID" value="PFX27397.1"/>
    <property type="molecule type" value="Genomic_DNA"/>
</dbReference>
<dbReference type="GO" id="GO:0016810">
    <property type="term" value="F:hydrolase activity, acting on carbon-nitrogen (but not peptide) bonds"/>
    <property type="evidence" value="ECO:0007669"/>
    <property type="project" value="InterPro"/>
</dbReference>
<dbReference type="Gene3D" id="3.20.20.370">
    <property type="entry name" value="Glycoside hydrolase/deacetylase"/>
    <property type="match status" value="1"/>
</dbReference>
<feature type="domain" description="NodB homology" evidence="2">
    <location>
        <begin position="64"/>
        <end position="180"/>
    </location>
</feature>